<evidence type="ECO:0000313" key="2">
    <source>
        <dbReference type="Proteomes" id="UP000275846"/>
    </source>
</evidence>
<proteinExistence type="predicted"/>
<accession>A0A3P7FAU8</accession>
<evidence type="ECO:0000313" key="1">
    <source>
        <dbReference type="EMBL" id="VDM06575.1"/>
    </source>
</evidence>
<dbReference type="Proteomes" id="UP000275846">
    <property type="component" value="Unassembled WGS sequence"/>
</dbReference>
<reference evidence="1 2" key="1">
    <citation type="submission" date="2018-11" db="EMBL/GenBank/DDBJ databases">
        <authorList>
            <consortium name="Pathogen Informatics"/>
        </authorList>
    </citation>
    <scope>NUCLEOTIDE SEQUENCE [LARGE SCALE GENOMIC DNA]</scope>
    <source>
        <strain evidence="1 2">NST_G2</strain>
    </source>
</reference>
<protein>
    <submittedName>
        <fullName evidence="1">Uncharacterized protein</fullName>
    </submittedName>
</protein>
<dbReference type="AlphaFoldDB" id="A0A3P7FAU8"/>
<dbReference type="EMBL" id="UYSU01054080">
    <property type="protein sequence ID" value="VDM06575.1"/>
    <property type="molecule type" value="Genomic_DNA"/>
</dbReference>
<gene>
    <name evidence="1" type="ORF">SSLN_LOCUS20189</name>
</gene>
<name>A0A3P7FAU8_SCHSO</name>
<sequence>MKDYYDISSPVSQLLQGRLCKMVSIRIFLPLLLLLLLLLSSSSPSSSSLSSSTTYT</sequence>
<keyword evidence="2" id="KW-1185">Reference proteome</keyword>
<organism evidence="1 2">
    <name type="scientific">Schistocephalus solidus</name>
    <name type="common">Tapeworm</name>
    <dbReference type="NCBI Taxonomy" id="70667"/>
    <lineage>
        <taxon>Eukaryota</taxon>
        <taxon>Metazoa</taxon>
        <taxon>Spiralia</taxon>
        <taxon>Lophotrochozoa</taxon>
        <taxon>Platyhelminthes</taxon>
        <taxon>Cestoda</taxon>
        <taxon>Eucestoda</taxon>
        <taxon>Diphyllobothriidea</taxon>
        <taxon>Diphyllobothriidae</taxon>
        <taxon>Schistocephalus</taxon>
    </lineage>
</organism>